<dbReference type="InterPro" id="IPR000014">
    <property type="entry name" value="PAS"/>
</dbReference>
<dbReference type="PROSITE" id="PS50112">
    <property type="entry name" value="PAS"/>
    <property type="match status" value="2"/>
</dbReference>
<evidence type="ECO:0000313" key="5">
    <source>
        <dbReference type="Proteomes" id="UP000297855"/>
    </source>
</evidence>
<dbReference type="EMBL" id="RQEV01000008">
    <property type="protein sequence ID" value="TGK19293.1"/>
    <property type="molecule type" value="Genomic_DNA"/>
</dbReference>
<dbReference type="Gene3D" id="3.30.450.20">
    <property type="entry name" value="PAS domain"/>
    <property type="match status" value="2"/>
</dbReference>
<evidence type="ECO:0000259" key="2">
    <source>
        <dbReference type="PROSITE" id="PS50112"/>
    </source>
</evidence>
<dbReference type="AlphaFoldDB" id="A0A4R9GQ18"/>
<gene>
    <name evidence="4" type="ORF">EHO61_07425</name>
</gene>
<dbReference type="GO" id="GO:0006355">
    <property type="term" value="P:regulation of DNA-templated transcription"/>
    <property type="evidence" value="ECO:0007669"/>
    <property type="project" value="InterPro"/>
</dbReference>
<dbReference type="RefSeq" id="WP_135812996.1">
    <property type="nucleotide sequence ID" value="NZ_RQEV01000008.1"/>
</dbReference>
<reference evidence="4" key="1">
    <citation type="journal article" date="2019" name="PLoS Negl. Trop. Dis.">
        <title>Revisiting the worldwide diversity of Leptospira species in the environment.</title>
        <authorList>
            <person name="Vincent A.T."/>
            <person name="Schiettekatte O."/>
            <person name="Bourhy P."/>
            <person name="Veyrier F.J."/>
            <person name="Picardeau M."/>
        </authorList>
    </citation>
    <scope>NUCLEOTIDE SEQUENCE [LARGE SCALE GENOMIC DNA]</scope>
    <source>
        <strain evidence="4">SCS5</strain>
    </source>
</reference>
<dbReference type="InterPro" id="IPR001610">
    <property type="entry name" value="PAC"/>
</dbReference>
<organism evidence="4 5">
    <name type="scientific">Leptospira fluminis</name>
    <dbReference type="NCBI Taxonomy" id="2484979"/>
    <lineage>
        <taxon>Bacteria</taxon>
        <taxon>Pseudomonadati</taxon>
        <taxon>Spirochaetota</taxon>
        <taxon>Spirochaetia</taxon>
        <taxon>Leptospirales</taxon>
        <taxon>Leptospiraceae</taxon>
        <taxon>Leptospira</taxon>
    </lineage>
</organism>
<dbReference type="Gene3D" id="3.30.565.10">
    <property type="entry name" value="Histidine kinase-like ATPase, C-terminal domain"/>
    <property type="match status" value="1"/>
</dbReference>
<keyword evidence="1" id="KW-0175">Coiled coil</keyword>
<protein>
    <submittedName>
        <fullName evidence="4">PAS domain S-box protein</fullName>
    </submittedName>
</protein>
<feature type="domain" description="PAS" evidence="2">
    <location>
        <begin position="16"/>
        <end position="72"/>
    </location>
</feature>
<dbReference type="InterPro" id="IPR010559">
    <property type="entry name" value="Sig_transdc_His_kin_internal"/>
</dbReference>
<dbReference type="SMART" id="SM00086">
    <property type="entry name" value="PAC"/>
    <property type="match status" value="1"/>
</dbReference>
<dbReference type="Pfam" id="PF13426">
    <property type="entry name" value="PAS_9"/>
    <property type="match status" value="1"/>
</dbReference>
<dbReference type="PANTHER" id="PTHR34220:SF7">
    <property type="entry name" value="SENSOR HISTIDINE KINASE YPDA"/>
    <property type="match status" value="1"/>
</dbReference>
<feature type="coiled-coil region" evidence="1">
    <location>
        <begin position="254"/>
        <end position="281"/>
    </location>
</feature>
<dbReference type="InterPro" id="IPR035965">
    <property type="entry name" value="PAS-like_dom_sf"/>
</dbReference>
<dbReference type="InterPro" id="IPR000700">
    <property type="entry name" value="PAS-assoc_C"/>
</dbReference>
<accession>A0A4R9GQ18</accession>
<name>A0A4R9GQ18_9LEPT</name>
<dbReference type="PANTHER" id="PTHR34220">
    <property type="entry name" value="SENSOR HISTIDINE KINASE YPDA"/>
    <property type="match status" value="1"/>
</dbReference>
<dbReference type="NCBIfam" id="TIGR00229">
    <property type="entry name" value="sensory_box"/>
    <property type="match status" value="2"/>
</dbReference>
<proteinExistence type="predicted"/>
<dbReference type="Proteomes" id="UP000297855">
    <property type="component" value="Unassembled WGS sequence"/>
</dbReference>
<dbReference type="GO" id="GO:0000155">
    <property type="term" value="F:phosphorelay sensor kinase activity"/>
    <property type="evidence" value="ECO:0007669"/>
    <property type="project" value="InterPro"/>
</dbReference>
<evidence type="ECO:0000313" key="4">
    <source>
        <dbReference type="EMBL" id="TGK19293.1"/>
    </source>
</evidence>
<dbReference type="OrthoDB" id="9809348at2"/>
<sequence>MPEKENGNTDQRTLESGVAIQSVLENIPVLIMAMDENSGIVFWNRELEKITGFTFQEAVSDSEALFASLLPNTEYRKTVTDIFLKSDSHFENWEIELQTKTQESKTVSWSRIPSRAHIPGWRNWIVGVDVTQRVEVEGSLQKSVKILSDFQTALNAVSIVAITDKKGTIIYSNDNFCKISGYSKEELLGQNHRIVNSGFHDQEFFRNLWQTISRGKIWKGEIRNRAKDGRIYWVDTTISPIFDENGKPIQYLVIRNEITEQKEAEEKARQAENTLKTFQDRMSPHFLFNTLSIIHSYLETNSSLADSAILMLAENYRFLIDNANKQLVPFDVEWQFMENYINLLKLRFQDFMDVELTKEGDFSRCVLPPLILQPLVENSYIHGIRDKEGRGKIWVNAKIQGKKTVITIRDNGEGLKSTVNHSRTLGNISERLKYYLIGSELKIDNHPDGGAVVTVLFEEPNRSEFRR</sequence>
<dbReference type="Pfam" id="PF06580">
    <property type="entry name" value="His_kinase"/>
    <property type="match status" value="1"/>
</dbReference>
<dbReference type="SMART" id="SM00091">
    <property type="entry name" value="PAS"/>
    <property type="match status" value="2"/>
</dbReference>
<feature type="domain" description="PAC" evidence="3">
    <location>
        <begin position="218"/>
        <end position="270"/>
    </location>
</feature>
<dbReference type="InterPro" id="IPR013767">
    <property type="entry name" value="PAS_fold"/>
</dbReference>
<comment type="caution">
    <text evidence="4">The sequence shown here is derived from an EMBL/GenBank/DDBJ whole genome shotgun (WGS) entry which is preliminary data.</text>
</comment>
<dbReference type="CDD" id="cd00130">
    <property type="entry name" value="PAS"/>
    <property type="match status" value="2"/>
</dbReference>
<dbReference type="SUPFAM" id="SSF55874">
    <property type="entry name" value="ATPase domain of HSP90 chaperone/DNA topoisomerase II/histidine kinase"/>
    <property type="match status" value="1"/>
</dbReference>
<dbReference type="InterPro" id="IPR050640">
    <property type="entry name" value="Bact_2-comp_sensor_kinase"/>
</dbReference>
<evidence type="ECO:0000259" key="3">
    <source>
        <dbReference type="PROSITE" id="PS50113"/>
    </source>
</evidence>
<dbReference type="PROSITE" id="PS50113">
    <property type="entry name" value="PAC"/>
    <property type="match status" value="1"/>
</dbReference>
<dbReference type="InterPro" id="IPR036890">
    <property type="entry name" value="HATPase_C_sf"/>
</dbReference>
<dbReference type="GO" id="GO:0016020">
    <property type="term" value="C:membrane"/>
    <property type="evidence" value="ECO:0007669"/>
    <property type="project" value="InterPro"/>
</dbReference>
<dbReference type="Pfam" id="PF00989">
    <property type="entry name" value="PAS"/>
    <property type="match status" value="1"/>
</dbReference>
<dbReference type="SUPFAM" id="SSF55785">
    <property type="entry name" value="PYP-like sensor domain (PAS domain)"/>
    <property type="match status" value="2"/>
</dbReference>
<keyword evidence="5" id="KW-1185">Reference proteome</keyword>
<evidence type="ECO:0000256" key="1">
    <source>
        <dbReference type="SAM" id="Coils"/>
    </source>
</evidence>
<feature type="domain" description="PAS" evidence="2">
    <location>
        <begin position="160"/>
        <end position="191"/>
    </location>
</feature>